<dbReference type="CDD" id="cd00383">
    <property type="entry name" value="trans_reg_C"/>
    <property type="match status" value="1"/>
</dbReference>
<dbReference type="SMART" id="SM00448">
    <property type="entry name" value="REC"/>
    <property type="match status" value="1"/>
</dbReference>
<dbReference type="Pfam" id="PF00072">
    <property type="entry name" value="Response_reg"/>
    <property type="match status" value="1"/>
</dbReference>
<dbReference type="Proteomes" id="UP000321234">
    <property type="component" value="Unassembled WGS sequence"/>
</dbReference>
<protein>
    <submittedName>
        <fullName evidence="11">Response regulator transcription factor</fullName>
    </submittedName>
</protein>
<accession>A0A5C8ZDW1</accession>
<dbReference type="SUPFAM" id="SSF52172">
    <property type="entry name" value="CheY-like"/>
    <property type="match status" value="1"/>
</dbReference>
<dbReference type="Gene3D" id="6.10.250.690">
    <property type="match status" value="1"/>
</dbReference>
<evidence type="ECO:0000259" key="9">
    <source>
        <dbReference type="PROSITE" id="PS50110"/>
    </source>
</evidence>
<dbReference type="InterPro" id="IPR001789">
    <property type="entry name" value="Sig_transdc_resp-reg_receiver"/>
</dbReference>
<sequence length="243" mass="26655">MRILVVEDDAAMARLLRRALASEGYAVDVAGTGPDGLWAATENDYDAVVLDAMIPAPNGFEVARQLRERGRWAPVLMLTARADVADRVRGLDSGADDYLTKPFALDELFARVRALVRRGAVPRPTVMRVGDLELDPGSRRVERDGVPVELTSKEFALLAELMRHPGQVLSRSHLIDHVWDSAYDGASNVVEVHVRRLREKVDRPFGRESIRTSRGAGYLVTDDTADASADLPAAVRDSDGDAR</sequence>
<dbReference type="GO" id="GO:0000156">
    <property type="term" value="F:phosphorelay response regulator activity"/>
    <property type="evidence" value="ECO:0007669"/>
    <property type="project" value="TreeGrafter"/>
</dbReference>
<dbReference type="InterPro" id="IPR039420">
    <property type="entry name" value="WalR-like"/>
</dbReference>
<dbReference type="Pfam" id="PF00486">
    <property type="entry name" value="Trans_reg_C"/>
    <property type="match status" value="1"/>
</dbReference>
<evidence type="ECO:0000256" key="8">
    <source>
        <dbReference type="PROSITE-ProRule" id="PRU01091"/>
    </source>
</evidence>
<dbReference type="Gene3D" id="3.40.50.2300">
    <property type="match status" value="1"/>
</dbReference>
<dbReference type="PROSITE" id="PS51755">
    <property type="entry name" value="OMPR_PHOB"/>
    <property type="match status" value="1"/>
</dbReference>
<evidence type="ECO:0000313" key="11">
    <source>
        <dbReference type="EMBL" id="TXR55358.1"/>
    </source>
</evidence>
<evidence type="ECO:0000313" key="12">
    <source>
        <dbReference type="Proteomes" id="UP000321234"/>
    </source>
</evidence>
<evidence type="ECO:0000256" key="1">
    <source>
        <dbReference type="ARBA" id="ARBA00004496"/>
    </source>
</evidence>
<dbReference type="EMBL" id="VKAC01000009">
    <property type="protein sequence ID" value="TXR55358.1"/>
    <property type="molecule type" value="Genomic_DNA"/>
</dbReference>
<evidence type="ECO:0000256" key="7">
    <source>
        <dbReference type="PROSITE-ProRule" id="PRU00169"/>
    </source>
</evidence>
<evidence type="ECO:0000256" key="4">
    <source>
        <dbReference type="ARBA" id="ARBA00023015"/>
    </source>
</evidence>
<proteinExistence type="predicted"/>
<keyword evidence="6" id="KW-0804">Transcription</keyword>
<organism evidence="11 12">
    <name type="scientific">Quadrisphaera setariae</name>
    <dbReference type="NCBI Taxonomy" id="2593304"/>
    <lineage>
        <taxon>Bacteria</taxon>
        <taxon>Bacillati</taxon>
        <taxon>Actinomycetota</taxon>
        <taxon>Actinomycetes</taxon>
        <taxon>Kineosporiales</taxon>
        <taxon>Kineosporiaceae</taxon>
        <taxon>Quadrisphaera</taxon>
    </lineage>
</organism>
<evidence type="ECO:0000256" key="3">
    <source>
        <dbReference type="ARBA" id="ARBA00023012"/>
    </source>
</evidence>
<dbReference type="GO" id="GO:0005829">
    <property type="term" value="C:cytosol"/>
    <property type="evidence" value="ECO:0007669"/>
    <property type="project" value="TreeGrafter"/>
</dbReference>
<feature type="domain" description="Response regulatory" evidence="9">
    <location>
        <begin position="2"/>
        <end position="116"/>
    </location>
</feature>
<evidence type="ECO:0000256" key="2">
    <source>
        <dbReference type="ARBA" id="ARBA00022553"/>
    </source>
</evidence>
<dbReference type="PANTHER" id="PTHR48111:SF22">
    <property type="entry name" value="REGULATOR OF RPOS"/>
    <property type="match status" value="1"/>
</dbReference>
<feature type="DNA-binding region" description="OmpR/PhoB-type" evidence="8">
    <location>
        <begin position="124"/>
        <end position="222"/>
    </location>
</feature>
<evidence type="ECO:0000256" key="5">
    <source>
        <dbReference type="ARBA" id="ARBA00023125"/>
    </source>
</evidence>
<keyword evidence="3" id="KW-0902">Two-component regulatory system</keyword>
<dbReference type="PANTHER" id="PTHR48111">
    <property type="entry name" value="REGULATOR OF RPOS"/>
    <property type="match status" value="1"/>
</dbReference>
<dbReference type="PROSITE" id="PS50110">
    <property type="entry name" value="RESPONSE_REGULATORY"/>
    <property type="match status" value="1"/>
</dbReference>
<feature type="modified residue" description="4-aspartylphosphate" evidence="7">
    <location>
        <position position="51"/>
    </location>
</feature>
<dbReference type="RefSeq" id="WP_147927364.1">
    <property type="nucleotide sequence ID" value="NZ_VKAC01000009.1"/>
</dbReference>
<comment type="subcellular location">
    <subcellularLocation>
        <location evidence="1">Cytoplasm</location>
    </subcellularLocation>
</comment>
<gene>
    <name evidence="11" type="ORF">FMM08_16000</name>
</gene>
<keyword evidence="4" id="KW-0805">Transcription regulation</keyword>
<reference evidence="11 12" key="1">
    <citation type="submission" date="2019-07" db="EMBL/GenBank/DDBJ databases">
        <title>Quadrisphaera sp. strain DD2A genome sequencing and assembly.</title>
        <authorList>
            <person name="Kim I."/>
        </authorList>
    </citation>
    <scope>NUCLEOTIDE SEQUENCE [LARGE SCALE GENOMIC DNA]</scope>
    <source>
        <strain evidence="11 12">DD2A</strain>
    </source>
</reference>
<dbReference type="OrthoDB" id="9802426at2"/>
<dbReference type="GO" id="GO:0000976">
    <property type="term" value="F:transcription cis-regulatory region binding"/>
    <property type="evidence" value="ECO:0007669"/>
    <property type="project" value="TreeGrafter"/>
</dbReference>
<dbReference type="AlphaFoldDB" id="A0A5C8ZDW1"/>
<dbReference type="CDD" id="cd19935">
    <property type="entry name" value="REC_OmpR_CusR-like"/>
    <property type="match status" value="1"/>
</dbReference>
<comment type="caution">
    <text evidence="11">The sequence shown here is derived from an EMBL/GenBank/DDBJ whole genome shotgun (WGS) entry which is preliminary data.</text>
</comment>
<keyword evidence="5 8" id="KW-0238">DNA-binding</keyword>
<evidence type="ECO:0000256" key="6">
    <source>
        <dbReference type="ARBA" id="ARBA00023163"/>
    </source>
</evidence>
<dbReference type="FunFam" id="3.40.50.2300:FF:000001">
    <property type="entry name" value="DNA-binding response regulator PhoB"/>
    <property type="match status" value="1"/>
</dbReference>
<dbReference type="GO" id="GO:0006355">
    <property type="term" value="P:regulation of DNA-templated transcription"/>
    <property type="evidence" value="ECO:0007669"/>
    <property type="project" value="InterPro"/>
</dbReference>
<name>A0A5C8ZDW1_9ACTN</name>
<dbReference type="FunFam" id="1.10.10.10:FF:000005">
    <property type="entry name" value="Two-component system response regulator"/>
    <property type="match status" value="1"/>
</dbReference>
<dbReference type="InterPro" id="IPR001867">
    <property type="entry name" value="OmpR/PhoB-type_DNA-bd"/>
</dbReference>
<dbReference type="SMART" id="SM00862">
    <property type="entry name" value="Trans_reg_C"/>
    <property type="match status" value="1"/>
</dbReference>
<dbReference type="GO" id="GO:0032993">
    <property type="term" value="C:protein-DNA complex"/>
    <property type="evidence" value="ECO:0007669"/>
    <property type="project" value="TreeGrafter"/>
</dbReference>
<dbReference type="InterPro" id="IPR036388">
    <property type="entry name" value="WH-like_DNA-bd_sf"/>
</dbReference>
<feature type="domain" description="OmpR/PhoB-type" evidence="10">
    <location>
        <begin position="124"/>
        <end position="222"/>
    </location>
</feature>
<dbReference type="InterPro" id="IPR011006">
    <property type="entry name" value="CheY-like_superfamily"/>
</dbReference>
<keyword evidence="12" id="KW-1185">Reference proteome</keyword>
<dbReference type="Gene3D" id="1.10.10.10">
    <property type="entry name" value="Winged helix-like DNA-binding domain superfamily/Winged helix DNA-binding domain"/>
    <property type="match status" value="1"/>
</dbReference>
<keyword evidence="2 7" id="KW-0597">Phosphoprotein</keyword>
<evidence type="ECO:0000259" key="10">
    <source>
        <dbReference type="PROSITE" id="PS51755"/>
    </source>
</evidence>